<evidence type="ECO:0000256" key="9">
    <source>
        <dbReference type="ARBA" id="ARBA00037934"/>
    </source>
</evidence>
<keyword evidence="7" id="KW-0175">Coiled coil</keyword>
<keyword evidence="5" id="KW-0931">ER-Golgi transport</keyword>
<dbReference type="GO" id="GO:0005789">
    <property type="term" value="C:endoplasmic reticulum membrane"/>
    <property type="evidence" value="ECO:0007669"/>
    <property type="project" value="UniProtKB-SubCell"/>
</dbReference>
<dbReference type="GeneID" id="25263116"/>
<dbReference type="PANTHER" id="PTHR12825">
    <property type="entry name" value="BNIP1-RELATED"/>
    <property type="match status" value="1"/>
</dbReference>
<dbReference type="GO" id="GO:0031201">
    <property type="term" value="C:SNARE complex"/>
    <property type="evidence" value="ECO:0007669"/>
    <property type="project" value="TreeGrafter"/>
</dbReference>
<feature type="domain" description="Sec20 C-terminal" evidence="12">
    <location>
        <begin position="146"/>
        <end position="235"/>
    </location>
</feature>
<keyword evidence="3 11" id="KW-0812">Transmembrane</keyword>
<evidence type="ECO:0000256" key="11">
    <source>
        <dbReference type="SAM" id="Phobius"/>
    </source>
</evidence>
<keyword evidence="2" id="KW-0813">Transport</keyword>
<evidence type="ECO:0000256" key="5">
    <source>
        <dbReference type="ARBA" id="ARBA00022892"/>
    </source>
</evidence>
<dbReference type="OrthoDB" id="46868at2759"/>
<dbReference type="InterPro" id="IPR005606">
    <property type="entry name" value="Sec20"/>
</dbReference>
<feature type="compositionally biased region" description="Polar residues" evidence="10">
    <location>
        <begin position="330"/>
        <end position="340"/>
    </location>
</feature>
<comment type="similarity">
    <text evidence="9">Belongs to the SEC20 family.</text>
</comment>
<name>A0A066WNI0_TILAU</name>
<feature type="region of interest" description="Disordered" evidence="10">
    <location>
        <begin position="319"/>
        <end position="379"/>
    </location>
</feature>
<evidence type="ECO:0000256" key="6">
    <source>
        <dbReference type="ARBA" id="ARBA00022989"/>
    </source>
</evidence>
<keyword evidence="14" id="KW-1185">Reference proteome</keyword>
<evidence type="ECO:0000313" key="14">
    <source>
        <dbReference type="Proteomes" id="UP000027361"/>
    </source>
</evidence>
<evidence type="ECO:0000256" key="1">
    <source>
        <dbReference type="ARBA" id="ARBA00004163"/>
    </source>
</evidence>
<comment type="subcellular location">
    <subcellularLocation>
        <location evidence="1">Endoplasmic reticulum membrane</location>
        <topology evidence="1">Single-pass type IV membrane protein</topology>
    </subcellularLocation>
</comment>
<sequence length="379" mass="41613">MSNFYTYLPGDIAPDFAAFHRRLHDIRHYQLDRLCSATSVPLLQGYESELNEAFADVEARLKALRLASDDYDRVEEVHAVLVEVEKASEELSKARQESRAALLGARRGISARNEAALRAELSLDRMDKKASRLTDRSGDDRLQTASEDVSDALRRTVALMSQELEKSTFSAQMLDESSSALRTISLEYSSFSSLIKSSTRLIKSMERQDLHDRLMVMGSMLFFLFCVVYILKVRVWDRGATLFGFLFRAFGLRGRSREEVAVSLKLAKEAAQESARAMSAAASASSTMLSQSIATAAAAAVTAASSSIASVSSQIFATPAADEPTEDSSTRQNAAEQQAGDQEGPEVPASSRSPLNIKHAVANRAQKGKFHRPTEKTEL</sequence>
<gene>
    <name evidence="13" type="ORF">K437DRAFT_243550</name>
</gene>
<evidence type="ECO:0000313" key="13">
    <source>
        <dbReference type="EMBL" id="KDN52559.1"/>
    </source>
</evidence>
<comment type="caution">
    <text evidence="13">The sequence shown here is derived from an EMBL/GenBank/DDBJ whole genome shotgun (WGS) entry which is preliminary data.</text>
</comment>
<dbReference type="OMA" id="IAFWWTR"/>
<dbReference type="InParanoid" id="A0A066WNI0"/>
<accession>A0A066WNI0</accession>
<evidence type="ECO:0000256" key="8">
    <source>
        <dbReference type="ARBA" id="ARBA00023136"/>
    </source>
</evidence>
<dbReference type="Proteomes" id="UP000027361">
    <property type="component" value="Unassembled WGS sequence"/>
</dbReference>
<reference evidence="13 14" key="1">
    <citation type="submission" date="2014-05" db="EMBL/GenBank/DDBJ databases">
        <title>Draft genome sequence of a rare smut relative, Tilletiaria anomala UBC 951.</title>
        <authorList>
            <consortium name="DOE Joint Genome Institute"/>
            <person name="Toome M."/>
            <person name="Kuo A."/>
            <person name="Henrissat B."/>
            <person name="Lipzen A."/>
            <person name="Tritt A."/>
            <person name="Yoshinaga Y."/>
            <person name="Zane M."/>
            <person name="Barry K."/>
            <person name="Grigoriev I.V."/>
            <person name="Spatafora J.W."/>
            <person name="Aimea M.C."/>
        </authorList>
    </citation>
    <scope>NUCLEOTIDE SEQUENCE [LARGE SCALE GENOMIC DNA]</scope>
    <source>
        <strain evidence="13 14">UBC 951</strain>
    </source>
</reference>
<proteinExistence type="inferred from homology"/>
<dbReference type="PANTHER" id="PTHR12825:SF0">
    <property type="entry name" value="VESICLE TRANSPORT PROTEIN SEC20"/>
    <property type="match status" value="1"/>
</dbReference>
<evidence type="ECO:0000256" key="4">
    <source>
        <dbReference type="ARBA" id="ARBA00022824"/>
    </source>
</evidence>
<evidence type="ECO:0000256" key="3">
    <source>
        <dbReference type="ARBA" id="ARBA00022692"/>
    </source>
</evidence>
<dbReference type="GO" id="GO:0005484">
    <property type="term" value="F:SNAP receptor activity"/>
    <property type="evidence" value="ECO:0007669"/>
    <property type="project" value="InterPro"/>
</dbReference>
<evidence type="ECO:0000256" key="10">
    <source>
        <dbReference type="SAM" id="MobiDB-lite"/>
    </source>
</evidence>
<keyword evidence="6 11" id="KW-1133">Transmembrane helix</keyword>
<feature type="transmembrane region" description="Helical" evidence="11">
    <location>
        <begin position="214"/>
        <end position="231"/>
    </location>
</feature>
<keyword evidence="4" id="KW-0256">Endoplasmic reticulum</keyword>
<dbReference type="Pfam" id="PF03908">
    <property type="entry name" value="Sec20"/>
    <property type="match status" value="1"/>
</dbReference>
<dbReference type="STRING" id="1037660.A0A066WNI0"/>
<dbReference type="RefSeq" id="XP_013245398.1">
    <property type="nucleotide sequence ID" value="XM_013389944.1"/>
</dbReference>
<protein>
    <submittedName>
        <fullName evidence="13">Sec20-domain-containing protein</fullName>
    </submittedName>
</protein>
<evidence type="ECO:0000256" key="2">
    <source>
        <dbReference type="ARBA" id="ARBA00022448"/>
    </source>
</evidence>
<evidence type="ECO:0000256" key="7">
    <source>
        <dbReference type="ARBA" id="ARBA00023054"/>
    </source>
</evidence>
<organism evidence="13 14">
    <name type="scientific">Tilletiaria anomala (strain ATCC 24038 / CBS 436.72 / UBC 951)</name>
    <dbReference type="NCBI Taxonomy" id="1037660"/>
    <lineage>
        <taxon>Eukaryota</taxon>
        <taxon>Fungi</taxon>
        <taxon>Dikarya</taxon>
        <taxon>Basidiomycota</taxon>
        <taxon>Ustilaginomycotina</taxon>
        <taxon>Exobasidiomycetes</taxon>
        <taxon>Georgefischeriales</taxon>
        <taxon>Tilletiariaceae</taxon>
        <taxon>Tilletiaria</taxon>
    </lineage>
</organism>
<dbReference type="InterPro" id="IPR056173">
    <property type="entry name" value="Sec20_C"/>
</dbReference>
<keyword evidence="8 11" id="KW-0472">Membrane</keyword>
<dbReference type="EMBL" id="JMSN01000009">
    <property type="protein sequence ID" value="KDN52559.1"/>
    <property type="molecule type" value="Genomic_DNA"/>
</dbReference>
<dbReference type="GO" id="GO:0006890">
    <property type="term" value="P:retrograde vesicle-mediated transport, Golgi to endoplasmic reticulum"/>
    <property type="evidence" value="ECO:0007669"/>
    <property type="project" value="InterPro"/>
</dbReference>
<dbReference type="HOGENOM" id="CLU_717913_0_0_1"/>
<dbReference type="AlphaFoldDB" id="A0A066WNI0"/>
<evidence type="ECO:0000259" key="12">
    <source>
        <dbReference type="Pfam" id="PF03908"/>
    </source>
</evidence>